<evidence type="ECO:0000256" key="1">
    <source>
        <dbReference type="ARBA" id="ARBA00022786"/>
    </source>
</evidence>
<dbReference type="OrthoDB" id="289038at2759"/>
<dbReference type="InterPro" id="IPR024729">
    <property type="entry name" value="USP7_ICP0-binding_dom"/>
</dbReference>
<dbReference type="EMBL" id="CAJVPY010058730">
    <property type="protein sequence ID" value="CAG8820024.1"/>
    <property type="molecule type" value="Genomic_DNA"/>
</dbReference>
<keyword evidence="4" id="KW-1185">Reference proteome</keyword>
<sequence length="138" mass="15928">MEEIHTKMATRQKELNLFLEVADKPSADKAWFPPPPTEMSSFVIVFIKYFNPDTQSLKGLCHLYVQMFDNVGDIIPILCKKKEFPPHTPLEVYEEIKPDIIIEMDPKLTFQQSEIQDGDIICFQKALTENETKEHTAA</sequence>
<feature type="domain" description="Ubiquitin carboxyl-terminal hydrolase 7 ICP0-binding" evidence="2">
    <location>
        <begin position="1"/>
        <end position="134"/>
    </location>
</feature>
<protein>
    <submittedName>
        <fullName evidence="3">910_t:CDS:1</fullName>
    </submittedName>
</protein>
<evidence type="ECO:0000313" key="4">
    <source>
        <dbReference type="Proteomes" id="UP000789405"/>
    </source>
</evidence>
<keyword evidence="1" id="KW-0833">Ubl conjugation pathway</keyword>
<dbReference type="AlphaFoldDB" id="A0A9N9KB28"/>
<dbReference type="Proteomes" id="UP000789405">
    <property type="component" value="Unassembled WGS sequence"/>
</dbReference>
<organism evidence="3 4">
    <name type="scientific">Dentiscutata erythropus</name>
    <dbReference type="NCBI Taxonomy" id="1348616"/>
    <lineage>
        <taxon>Eukaryota</taxon>
        <taxon>Fungi</taxon>
        <taxon>Fungi incertae sedis</taxon>
        <taxon>Mucoromycota</taxon>
        <taxon>Glomeromycotina</taxon>
        <taxon>Glomeromycetes</taxon>
        <taxon>Diversisporales</taxon>
        <taxon>Gigasporaceae</taxon>
        <taxon>Dentiscutata</taxon>
    </lineage>
</organism>
<name>A0A9N9KB28_9GLOM</name>
<proteinExistence type="predicted"/>
<comment type="caution">
    <text evidence="3">The sequence shown here is derived from an EMBL/GenBank/DDBJ whole genome shotgun (WGS) entry which is preliminary data.</text>
</comment>
<evidence type="ECO:0000313" key="3">
    <source>
        <dbReference type="EMBL" id="CAG8820024.1"/>
    </source>
</evidence>
<feature type="non-terminal residue" evidence="3">
    <location>
        <position position="138"/>
    </location>
</feature>
<accession>A0A9N9KB28</accession>
<gene>
    <name evidence="3" type="ORF">DERYTH_LOCUS26881</name>
</gene>
<dbReference type="Pfam" id="PF12436">
    <property type="entry name" value="USP7_ICP0_bdg"/>
    <property type="match status" value="1"/>
</dbReference>
<reference evidence="3" key="1">
    <citation type="submission" date="2021-06" db="EMBL/GenBank/DDBJ databases">
        <authorList>
            <person name="Kallberg Y."/>
            <person name="Tangrot J."/>
            <person name="Rosling A."/>
        </authorList>
    </citation>
    <scope>NUCLEOTIDE SEQUENCE</scope>
    <source>
        <strain evidence="3">MA453B</strain>
    </source>
</reference>
<evidence type="ECO:0000259" key="2">
    <source>
        <dbReference type="Pfam" id="PF12436"/>
    </source>
</evidence>
<dbReference type="GO" id="GO:0140096">
    <property type="term" value="F:catalytic activity, acting on a protein"/>
    <property type="evidence" value="ECO:0007669"/>
    <property type="project" value="UniProtKB-ARBA"/>
</dbReference>
<dbReference type="Gene3D" id="3.10.20.90">
    <property type="entry name" value="Phosphatidylinositol 3-kinase Catalytic Subunit, Chain A, domain 1"/>
    <property type="match status" value="1"/>
</dbReference>
<feature type="non-terminal residue" evidence="3">
    <location>
        <position position="1"/>
    </location>
</feature>